<evidence type="ECO:0000256" key="3">
    <source>
        <dbReference type="ARBA" id="ARBA00022679"/>
    </source>
</evidence>
<feature type="binding site" evidence="9">
    <location>
        <position position="297"/>
    </location>
    <ligand>
        <name>Mg(2+)</name>
        <dbReference type="ChEBI" id="CHEBI:18420"/>
        <label>2</label>
    </ligand>
</feature>
<evidence type="ECO:0000256" key="1">
    <source>
        <dbReference type="ARBA" id="ARBA00012494"/>
    </source>
</evidence>
<evidence type="ECO:0000256" key="5">
    <source>
        <dbReference type="ARBA" id="ARBA00022741"/>
    </source>
</evidence>
<keyword evidence="9" id="KW-0460">Magnesium</keyword>
<dbReference type="EMBL" id="BK013445">
    <property type="protein sequence ID" value="DAD50153.1"/>
    <property type="molecule type" value="Genomic_RNA"/>
</dbReference>
<evidence type="ECO:0000313" key="12">
    <source>
        <dbReference type="EMBL" id="DAD50153.1"/>
    </source>
</evidence>
<evidence type="ECO:0000259" key="11">
    <source>
        <dbReference type="PROSITE" id="PS50522"/>
    </source>
</evidence>
<evidence type="ECO:0000256" key="7">
    <source>
        <dbReference type="ARBA" id="ARBA00030248"/>
    </source>
</evidence>
<dbReference type="InterPro" id="IPR005093">
    <property type="entry name" value="RNArep_beta"/>
</dbReference>
<dbReference type="Pfam" id="PF03431">
    <property type="entry name" value="RNA_replicase_B"/>
    <property type="match status" value="2"/>
</dbReference>
<dbReference type="GO" id="GO:0039694">
    <property type="term" value="P:viral RNA genome replication"/>
    <property type="evidence" value="ECO:0007669"/>
    <property type="project" value="InterPro"/>
</dbReference>
<name>A0A8S5KXQ3_9VIRU</name>
<evidence type="ECO:0000256" key="8">
    <source>
        <dbReference type="ARBA" id="ARBA00048744"/>
    </source>
</evidence>
<dbReference type="InterPro" id="IPR007096">
    <property type="entry name" value="RNA-dir_Rpol_cat_phage"/>
</dbReference>
<dbReference type="GeneID" id="80398639"/>
<dbReference type="PROSITE" id="PS50522">
    <property type="entry name" value="RDRP_PHAGE"/>
    <property type="match status" value="1"/>
</dbReference>
<keyword evidence="9" id="KW-0479">Metal-binding</keyword>
<dbReference type="GO" id="GO:0046872">
    <property type="term" value="F:metal ion binding"/>
    <property type="evidence" value="ECO:0007669"/>
    <property type="project" value="UniProtKB-KW"/>
</dbReference>
<keyword evidence="3" id="KW-0808">Transferase</keyword>
<feature type="binding site" evidence="9">
    <location>
        <position position="404"/>
    </location>
    <ligand>
        <name>Mg(2+)</name>
        <dbReference type="ChEBI" id="CHEBI:18420"/>
        <label>2</label>
    </ligand>
</feature>
<comment type="cofactor">
    <cofactor evidence="9">
        <name>Mg(2+)</name>
        <dbReference type="ChEBI" id="CHEBI:18420"/>
    </cofactor>
    <text evidence="9">Binds 2 Mg(2+) per subunit.</text>
</comment>
<dbReference type="GO" id="GO:0003968">
    <property type="term" value="F:RNA-directed RNA polymerase activity"/>
    <property type="evidence" value="ECO:0007669"/>
    <property type="project" value="UniProtKB-KW"/>
</dbReference>
<dbReference type="KEGG" id="vg:80398639"/>
<feature type="region of interest" description="Disordered" evidence="10">
    <location>
        <begin position="145"/>
        <end position="167"/>
    </location>
</feature>
<keyword evidence="2 12" id="KW-0696">RNA-directed RNA polymerase</keyword>
<keyword evidence="6" id="KW-0693">Viral RNA replication</keyword>
<dbReference type="Proteomes" id="UP000681872">
    <property type="component" value="Segment"/>
</dbReference>
<keyword evidence="5" id="KW-0547">Nucleotide-binding</keyword>
<dbReference type="RefSeq" id="YP_010769581.1">
    <property type="nucleotide sequence ID" value="NC_074017.1"/>
</dbReference>
<evidence type="ECO:0000256" key="4">
    <source>
        <dbReference type="ARBA" id="ARBA00022695"/>
    </source>
</evidence>
<feature type="binding site" evidence="9">
    <location>
        <position position="403"/>
    </location>
    <ligand>
        <name>Mg(2+)</name>
        <dbReference type="ChEBI" id="CHEBI:18420"/>
        <label>2</label>
    </ligand>
</feature>
<evidence type="ECO:0000313" key="13">
    <source>
        <dbReference type="Proteomes" id="UP000681872"/>
    </source>
</evidence>
<gene>
    <name evidence="12" type="primary">Gephyllon.4_4_5</name>
</gene>
<keyword evidence="4" id="KW-0548">Nucleotidyltransferase</keyword>
<evidence type="ECO:0000256" key="2">
    <source>
        <dbReference type="ARBA" id="ARBA00022484"/>
    </source>
</evidence>
<evidence type="ECO:0000256" key="10">
    <source>
        <dbReference type="SAM" id="MobiDB-lite"/>
    </source>
</evidence>
<evidence type="ECO:0000256" key="6">
    <source>
        <dbReference type="ARBA" id="ARBA00022953"/>
    </source>
</evidence>
<reference evidence="12" key="1">
    <citation type="submission" date="2020-09" db="EMBL/GenBank/DDBJ databases">
        <title>Leviviricetes taxonomy.</title>
        <authorList>
            <person name="Stockdale S.R."/>
            <person name="Callanan J."/>
            <person name="Adriaenssens E.M."/>
            <person name="Kuhn J.H."/>
            <person name="Rumnieks J."/>
            <person name="Shkoporov A."/>
            <person name="Draper L.A."/>
            <person name="Ross P."/>
            <person name="Hill C."/>
        </authorList>
    </citation>
    <scope>NUCLEOTIDE SEQUENCE</scope>
</reference>
<comment type="catalytic activity">
    <reaction evidence="8">
        <text>RNA(n) + a ribonucleoside 5'-triphosphate = RNA(n+1) + diphosphate</text>
        <dbReference type="Rhea" id="RHEA:21248"/>
        <dbReference type="Rhea" id="RHEA-COMP:14527"/>
        <dbReference type="Rhea" id="RHEA-COMP:17342"/>
        <dbReference type="ChEBI" id="CHEBI:33019"/>
        <dbReference type="ChEBI" id="CHEBI:61557"/>
        <dbReference type="ChEBI" id="CHEBI:140395"/>
        <dbReference type="EC" id="2.7.7.48"/>
    </reaction>
</comment>
<accession>A0A8S5KXQ3</accession>
<evidence type="ECO:0000256" key="9">
    <source>
        <dbReference type="PIRSR" id="PIRSR605093-1"/>
    </source>
</evidence>
<sequence>MMSSSSLPSEVTRVVSLLLEDLGTPFTLSLAIRLRYEDWDGILEVTPDPRSYLDASRYARDAAGSAFLKKLKELPGSADRQLAAIQKWWQGERECYLTNERLQPYLDENPHHEDRVAAISAFLAETRKIVSDWIGYGPDFREEGRFGPGATFSNRGGKTTVPDKMSTDPSLTRDAIWNLPQWLGTQWGASVAQRHGELSFVPGNRFTTVPKTAKTDRSIAVEPSINVFYQLALGRELRRRLARRPRIARSGDGSIIRKDDGSAIWKQYAGWDLDSAQEVHRQVAATSSVTREFATLDLSNASDTVARNLVRLLLPQRWYEALDDLRSKKTLMTIDEKTIPHKEGQQSYLSVGQHWVVLEKFSSMGNGFTFELETIIFGAIACSIARNCGGLGLLGVDVFVFGDDIIVKNDVVHPLKSALGFLGFTLNEEKSFFDVVPFRESCGGDFFAGKPVRPYYLKELPNGPQDYIALANGLSHLAERLALTGFALGRRAWFATLDCIPTRIRSCRGPKDLGDIVIYDSEERWTWRRRSGIRYIRALKPDRMRVIPFDLFDAQVVLACATYGTGNYGTPEKGVLRREGVIPRDGLLSYRVGWVPWS</sequence>
<organism evidence="12 13">
    <name type="scientific">ssRNA phage Gephyllon.4_4</name>
    <dbReference type="NCBI Taxonomy" id="2786184"/>
    <lineage>
        <taxon>Viruses</taxon>
        <taxon>Riboviria</taxon>
        <taxon>Orthornavirae</taxon>
        <taxon>Lenarviricota</taxon>
        <taxon>Leviviricetes</taxon>
        <taxon>Norzivirales</taxon>
        <taxon>Fiersviridae</taxon>
        <taxon>Mucrahivirus</taxon>
        <taxon>Mucrahivirus sp. 'geohabitans'</taxon>
    </lineage>
</organism>
<proteinExistence type="predicted"/>
<dbReference type="EC" id="2.7.7.48" evidence="1"/>
<feature type="domain" description="RdRp catalytic" evidence="11">
    <location>
        <begin position="282"/>
        <end position="435"/>
    </location>
</feature>
<protein>
    <recommendedName>
        <fullName evidence="1">RNA-directed RNA polymerase</fullName>
        <ecNumber evidence="1">2.7.7.48</ecNumber>
    </recommendedName>
    <alternativeName>
        <fullName evidence="7">RNA replicase beta chain</fullName>
    </alternativeName>
</protein>
<dbReference type="GO" id="GO:0000166">
    <property type="term" value="F:nucleotide binding"/>
    <property type="evidence" value="ECO:0007669"/>
    <property type="project" value="UniProtKB-KW"/>
</dbReference>